<feature type="domain" description="Glyoxal oxidase N-terminal" evidence="7">
    <location>
        <begin position="189"/>
        <end position="579"/>
    </location>
</feature>
<dbReference type="SUPFAM" id="SSF50965">
    <property type="entry name" value="Galactose oxidase, central domain"/>
    <property type="match status" value="1"/>
</dbReference>
<evidence type="ECO:0000259" key="8">
    <source>
        <dbReference type="Pfam" id="PF09118"/>
    </source>
</evidence>
<reference evidence="9" key="1">
    <citation type="submission" date="2019-10" db="EMBL/GenBank/DDBJ databases">
        <authorList>
            <person name="Zhang R."/>
            <person name="Pan Y."/>
            <person name="Wang J."/>
            <person name="Ma R."/>
            <person name="Yu S."/>
        </authorList>
    </citation>
    <scope>NUCLEOTIDE SEQUENCE</scope>
    <source>
        <strain evidence="9">LA-IB0</strain>
        <tissue evidence="9">Leaf</tissue>
    </source>
</reference>
<comment type="subcellular location">
    <subcellularLocation>
        <location evidence="1">Secreted</location>
    </subcellularLocation>
</comment>
<evidence type="ECO:0000256" key="1">
    <source>
        <dbReference type="ARBA" id="ARBA00004613"/>
    </source>
</evidence>
<evidence type="ECO:0000259" key="7">
    <source>
        <dbReference type="Pfam" id="PF07250"/>
    </source>
</evidence>
<gene>
    <name evidence="9" type="ORF">BUALT_Bualt08G0079900</name>
</gene>
<dbReference type="InterPro" id="IPR011043">
    <property type="entry name" value="Gal_Oxase/kelch_b-propeller"/>
</dbReference>
<dbReference type="CDD" id="cd02851">
    <property type="entry name" value="E_set_GO_C"/>
    <property type="match status" value="1"/>
</dbReference>
<dbReference type="Pfam" id="PF07250">
    <property type="entry name" value="Glyoxal_oxid_N"/>
    <property type="match status" value="1"/>
</dbReference>
<dbReference type="InterPro" id="IPR015202">
    <property type="entry name" value="GO-like_E_set"/>
</dbReference>
<dbReference type="InterPro" id="IPR009880">
    <property type="entry name" value="Glyoxal_oxidase_N"/>
</dbReference>
<evidence type="ECO:0000256" key="5">
    <source>
        <dbReference type="ARBA" id="ARBA00073112"/>
    </source>
</evidence>
<dbReference type="Gene3D" id="2.60.40.10">
    <property type="entry name" value="Immunoglobulins"/>
    <property type="match status" value="1"/>
</dbReference>
<sequence length="699" mass="78401">MEAIDAGLKLLELVVHHIQSFLSRKEAALMAMLSKSWYNSWLTRPILHFDERDFRNQKQYSHNYDRFLNFLRRSLETYQELNIDCFKLWMKLRDIDSSSLATESIVKAINMVVKNLYIEIHPPTTTSLSCLTEISEVLAFDIFWRYNDGTSSLTRNMLTTGRDIKVGRVAAPDGGKWNLLLSNIGVSAMHMQLLNTDRVVIFDRTDFGASNISLPNNECRNNPNDLTLKIDCTAHSVEYDVATNSIRPLNVFTDVWCSSGAVMPDGSLMQTGGFNDGDRNVRVYKPCNDNSCDWQEFDNVLIQNRWYATNHILPDGRQILIGGRGQFSYEFYPKKAGADQSYNLPFLTETNDPRIENNLYPFVFLNVDGNLFIFANNRAILFDYVKGLVVRNYPTIPGGDPRSYPSSGSAVLLPLRNLQGGANIKAEVLVCGGAPKGAFTSANNRNFVGALNTCGRIRITDPNPQWAMETMPLARVMGDMVLIPNGNVLIINGASSGTAGWDLGRNPVLTPIIYQPNNPVELRFEVQNSSSIPRMYHSTAILLRDGRILVSGSNPYAYYNFTGVLFPTDLTMETYSPDYLDTRFKSIRPRIISPTSQSQIGYGQQLYINFIAEGRINRDLITVTMVAPPFTTHSFSMNQRLLVLTNDGGSSANVTSLGNSNYQVRVVTPSSNILAPSGYYLLFVVYREVPSPGIWVQIK</sequence>
<dbReference type="SUPFAM" id="SSF81296">
    <property type="entry name" value="E set domains"/>
    <property type="match status" value="1"/>
</dbReference>
<dbReference type="Pfam" id="PF09118">
    <property type="entry name" value="GO-like_E_set"/>
    <property type="match status" value="1"/>
</dbReference>
<evidence type="ECO:0000256" key="4">
    <source>
        <dbReference type="ARBA" id="ARBA00023002"/>
    </source>
</evidence>
<dbReference type="FunFam" id="2.130.10.80:FF:000001">
    <property type="entry name" value="Aldehyde oxidase GLOX"/>
    <property type="match status" value="1"/>
</dbReference>
<dbReference type="EMBL" id="WHWC01000008">
    <property type="protein sequence ID" value="KAG8377883.1"/>
    <property type="molecule type" value="Genomic_DNA"/>
</dbReference>
<dbReference type="PANTHER" id="PTHR32208:SF62">
    <property type="entry name" value="OXIDASE, PUTATIVE, EXPRESSED-RELATED"/>
    <property type="match status" value="1"/>
</dbReference>
<dbReference type="Proteomes" id="UP000826271">
    <property type="component" value="Unassembled WGS sequence"/>
</dbReference>
<dbReference type="GO" id="GO:0016491">
    <property type="term" value="F:oxidoreductase activity"/>
    <property type="evidence" value="ECO:0007669"/>
    <property type="project" value="UniProtKB-KW"/>
</dbReference>
<comment type="caution">
    <text evidence="9">The sequence shown here is derived from an EMBL/GenBank/DDBJ whole genome shotgun (WGS) entry which is preliminary data.</text>
</comment>
<evidence type="ECO:0000313" key="9">
    <source>
        <dbReference type="EMBL" id="KAG8377883.1"/>
    </source>
</evidence>
<dbReference type="Gene3D" id="2.130.10.80">
    <property type="entry name" value="Galactose oxidase/kelch, beta-propeller"/>
    <property type="match status" value="1"/>
</dbReference>
<dbReference type="InterPro" id="IPR013783">
    <property type="entry name" value="Ig-like_fold"/>
</dbReference>
<keyword evidence="2" id="KW-0964">Secreted</keyword>
<dbReference type="InterPro" id="IPR014756">
    <property type="entry name" value="Ig_E-set"/>
</dbReference>
<dbReference type="GO" id="GO:0005615">
    <property type="term" value="C:extracellular space"/>
    <property type="evidence" value="ECO:0007669"/>
    <property type="project" value="UniProtKB-ARBA"/>
</dbReference>
<feature type="domain" description="Galactose oxidase-like Early set" evidence="8">
    <location>
        <begin position="588"/>
        <end position="698"/>
    </location>
</feature>
<evidence type="ECO:0000256" key="3">
    <source>
        <dbReference type="ARBA" id="ARBA00022729"/>
    </source>
</evidence>
<dbReference type="InterPro" id="IPR037293">
    <property type="entry name" value="Gal_Oxidase_central_sf"/>
</dbReference>
<evidence type="ECO:0000313" key="10">
    <source>
        <dbReference type="Proteomes" id="UP000826271"/>
    </source>
</evidence>
<protein>
    <recommendedName>
        <fullName evidence="5">Aldehyde oxidase GLOX</fullName>
    </recommendedName>
    <alternativeName>
        <fullName evidence="6">Glyoxal oxidase</fullName>
    </alternativeName>
</protein>
<dbReference type="PANTHER" id="PTHR32208">
    <property type="entry name" value="SECRETED PROTEIN-RELATED"/>
    <property type="match status" value="1"/>
</dbReference>
<name>A0AAV6X5U4_9LAMI</name>
<accession>A0AAV6X5U4</accession>
<evidence type="ECO:0000256" key="6">
    <source>
        <dbReference type="ARBA" id="ARBA00077505"/>
    </source>
</evidence>
<keyword evidence="10" id="KW-1185">Reference proteome</keyword>
<dbReference type="AlphaFoldDB" id="A0AAV6X5U4"/>
<keyword evidence="3" id="KW-0732">Signal</keyword>
<evidence type="ECO:0000256" key="2">
    <source>
        <dbReference type="ARBA" id="ARBA00022525"/>
    </source>
</evidence>
<organism evidence="9 10">
    <name type="scientific">Buddleja alternifolia</name>
    <dbReference type="NCBI Taxonomy" id="168488"/>
    <lineage>
        <taxon>Eukaryota</taxon>
        <taxon>Viridiplantae</taxon>
        <taxon>Streptophyta</taxon>
        <taxon>Embryophyta</taxon>
        <taxon>Tracheophyta</taxon>
        <taxon>Spermatophyta</taxon>
        <taxon>Magnoliopsida</taxon>
        <taxon>eudicotyledons</taxon>
        <taxon>Gunneridae</taxon>
        <taxon>Pentapetalae</taxon>
        <taxon>asterids</taxon>
        <taxon>lamiids</taxon>
        <taxon>Lamiales</taxon>
        <taxon>Scrophulariaceae</taxon>
        <taxon>Buddlejeae</taxon>
        <taxon>Buddleja</taxon>
    </lineage>
</organism>
<proteinExistence type="predicted"/>
<keyword evidence="4" id="KW-0560">Oxidoreductase</keyword>